<dbReference type="InterPro" id="IPR037401">
    <property type="entry name" value="SnoaL-like"/>
</dbReference>
<dbReference type="Pfam" id="PF13474">
    <property type="entry name" value="SnoaL_3"/>
    <property type="match status" value="1"/>
</dbReference>
<reference evidence="2 3" key="1">
    <citation type="journal article" date="2012" name="J. Bacteriol.">
        <title>Genome Sequence of the Halotolerant Bacterium Imtechella halotolerans K1T.</title>
        <authorList>
            <person name="Kumar S."/>
            <person name="Vikram S."/>
            <person name="Subramanian S."/>
            <person name="Raghava G.P."/>
            <person name="Pinnaka A.K."/>
        </authorList>
    </citation>
    <scope>NUCLEOTIDE SEQUENCE [LARGE SCALE GENOMIC DNA]</scope>
    <source>
        <strain evidence="2 3">K1</strain>
    </source>
</reference>
<dbReference type="Gene3D" id="3.10.450.50">
    <property type="match status" value="1"/>
</dbReference>
<evidence type="ECO:0000313" key="2">
    <source>
        <dbReference type="EMBL" id="EID73880.1"/>
    </source>
</evidence>
<organism evidence="2 3">
    <name type="scientific">Imtechella halotolerans K1</name>
    <dbReference type="NCBI Taxonomy" id="946077"/>
    <lineage>
        <taxon>Bacteria</taxon>
        <taxon>Pseudomonadati</taxon>
        <taxon>Bacteroidota</taxon>
        <taxon>Flavobacteriia</taxon>
        <taxon>Flavobacteriales</taxon>
        <taxon>Flavobacteriaceae</taxon>
        <taxon>Imtechella</taxon>
    </lineage>
</organism>
<dbReference type="RefSeq" id="WP_008240082.1">
    <property type="nucleotide sequence ID" value="NZ_AJJU01000017.1"/>
</dbReference>
<accession>I0WBW4</accession>
<dbReference type="Proteomes" id="UP000005938">
    <property type="component" value="Unassembled WGS sequence"/>
</dbReference>
<sequence length="160" mass="18442">MKIEGKLFILVTVLYVAFSCTPSIDTEMEQSKVVDAVHTLYTSFEEKNMTLMSEVMAHDDNMRCFGTDISEVHRSWSQWKQSHMAQFSSFDKAEIKSKDLEVYLSKAGNVAWFSDITDWTLIIQSEPIQMSDIRITGVLEKRDTVWRIVQIHASVPQRSN</sequence>
<protein>
    <recommendedName>
        <fullName evidence="1">SnoaL-like domain-containing protein</fullName>
    </recommendedName>
</protein>
<comment type="caution">
    <text evidence="2">The sequence shown here is derived from an EMBL/GenBank/DDBJ whole genome shotgun (WGS) entry which is preliminary data.</text>
</comment>
<feature type="domain" description="SnoaL-like" evidence="1">
    <location>
        <begin position="34"/>
        <end position="156"/>
    </location>
</feature>
<dbReference type="PROSITE" id="PS51257">
    <property type="entry name" value="PROKAR_LIPOPROTEIN"/>
    <property type="match status" value="1"/>
</dbReference>
<keyword evidence="3" id="KW-1185">Reference proteome</keyword>
<evidence type="ECO:0000313" key="3">
    <source>
        <dbReference type="Proteomes" id="UP000005938"/>
    </source>
</evidence>
<dbReference type="AlphaFoldDB" id="I0WBW4"/>
<dbReference type="SUPFAM" id="SSF54427">
    <property type="entry name" value="NTF2-like"/>
    <property type="match status" value="1"/>
</dbReference>
<dbReference type="InterPro" id="IPR032710">
    <property type="entry name" value="NTF2-like_dom_sf"/>
</dbReference>
<name>I0WBW4_9FLAO</name>
<dbReference type="EMBL" id="AJJU01000017">
    <property type="protein sequence ID" value="EID73880.1"/>
    <property type="molecule type" value="Genomic_DNA"/>
</dbReference>
<proteinExistence type="predicted"/>
<dbReference type="OrthoDB" id="1119737at2"/>
<evidence type="ECO:0000259" key="1">
    <source>
        <dbReference type="Pfam" id="PF13474"/>
    </source>
</evidence>
<gene>
    <name evidence="2" type="ORF">W5A_09955</name>
</gene>
<dbReference type="eggNOG" id="ENOG50333HB">
    <property type="taxonomic scope" value="Bacteria"/>
</dbReference>